<protein>
    <submittedName>
        <fullName evidence="1">Uncharacterized protein</fullName>
    </submittedName>
</protein>
<dbReference type="EMBL" id="JAAXYO010000195">
    <property type="protein sequence ID" value="MBU2789295.1"/>
    <property type="molecule type" value="Genomic_DNA"/>
</dbReference>
<dbReference type="AlphaFoldDB" id="A0AAE2YS85"/>
<evidence type="ECO:0000313" key="1">
    <source>
        <dbReference type="EMBL" id="MBU2789295.1"/>
    </source>
</evidence>
<keyword evidence="2" id="KW-1185">Reference proteome</keyword>
<reference evidence="1" key="1">
    <citation type="journal article" date="2021" name="ISME J.">
        <title>Genomic evolution of the class Acidithiobacillia: deep-branching Proteobacteria living in extreme acidic conditions.</title>
        <authorList>
            <person name="Moya-Beltran A."/>
            <person name="Beard S."/>
            <person name="Rojas-Villalobos C."/>
            <person name="Issotta F."/>
            <person name="Gallardo Y."/>
            <person name="Ulloa R."/>
            <person name="Giaveno A."/>
            <person name="Degli Esposti M."/>
            <person name="Johnson D.B."/>
            <person name="Quatrini R."/>
        </authorList>
    </citation>
    <scope>NUCLEOTIDE SEQUENCE</scope>
    <source>
        <strain evidence="1">VAN18-1</strain>
    </source>
</reference>
<evidence type="ECO:0000313" key="2">
    <source>
        <dbReference type="Proteomes" id="UP001197378"/>
    </source>
</evidence>
<dbReference type="Proteomes" id="UP001197378">
    <property type="component" value="Unassembled WGS sequence"/>
</dbReference>
<comment type="caution">
    <text evidence="1">The sequence shown here is derived from an EMBL/GenBank/DDBJ whole genome shotgun (WGS) entry which is preliminary data.</text>
</comment>
<organism evidence="1 2">
    <name type="scientific">Igneacidithiobacillus copahuensis</name>
    <dbReference type="NCBI Taxonomy" id="2724909"/>
    <lineage>
        <taxon>Bacteria</taxon>
        <taxon>Pseudomonadati</taxon>
        <taxon>Pseudomonadota</taxon>
        <taxon>Acidithiobacillia</taxon>
        <taxon>Acidithiobacillales</taxon>
        <taxon>Acidithiobacillaceae</taxon>
        <taxon>Igneacidithiobacillus</taxon>
    </lineage>
</organism>
<proteinExistence type="predicted"/>
<accession>A0AAE2YS85</accession>
<sequence>MVKMHFGKLAYQAVFSMRFSAPNNSTTRETTMLPRPRIHLLDKIGHVWPVANTDDFESGYWWRIGQKNADALVGGHLYLHMAQSETSHHGGVIVGYRIQADGKYAGRYIFRFHPTPEHIGIFAMPGRWLFRYKQLVL</sequence>
<gene>
    <name evidence="1" type="ORF">HFQ13_13985</name>
</gene>
<dbReference type="RefSeq" id="WP_215871742.1">
    <property type="nucleotide sequence ID" value="NZ_JAAXYO010000195.1"/>
</dbReference>
<name>A0AAE2YS85_9PROT</name>